<dbReference type="WBParaSite" id="jg2975">
    <property type="protein sequence ID" value="jg2975"/>
    <property type="gene ID" value="jg2975"/>
</dbReference>
<reference evidence="2" key="1">
    <citation type="submission" date="2022-11" db="UniProtKB">
        <authorList>
            <consortium name="WormBaseParasite"/>
        </authorList>
    </citation>
    <scope>IDENTIFICATION</scope>
</reference>
<keyword evidence="1" id="KW-1185">Reference proteome</keyword>
<dbReference type="SUPFAM" id="SSF81383">
    <property type="entry name" value="F-box domain"/>
    <property type="match status" value="1"/>
</dbReference>
<organism evidence="1 2">
    <name type="scientific">Ditylenchus dipsaci</name>
    <dbReference type="NCBI Taxonomy" id="166011"/>
    <lineage>
        <taxon>Eukaryota</taxon>
        <taxon>Metazoa</taxon>
        <taxon>Ecdysozoa</taxon>
        <taxon>Nematoda</taxon>
        <taxon>Chromadorea</taxon>
        <taxon>Rhabditida</taxon>
        <taxon>Tylenchina</taxon>
        <taxon>Tylenchomorpha</taxon>
        <taxon>Sphaerularioidea</taxon>
        <taxon>Anguinidae</taxon>
        <taxon>Anguininae</taxon>
        <taxon>Ditylenchus</taxon>
    </lineage>
</organism>
<dbReference type="Proteomes" id="UP000887574">
    <property type="component" value="Unplaced"/>
</dbReference>
<accession>A0A915E587</accession>
<dbReference type="InterPro" id="IPR036047">
    <property type="entry name" value="F-box-like_dom_sf"/>
</dbReference>
<evidence type="ECO:0000313" key="1">
    <source>
        <dbReference type="Proteomes" id="UP000887574"/>
    </source>
</evidence>
<protein>
    <submittedName>
        <fullName evidence="2">Uncharacterized protein</fullName>
    </submittedName>
</protein>
<dbReference type="CDD" id="cd09917">
    <property type="entry name" value="F-box_SF"/>
    <property type="match status" value="1"/>
</dbReference>
<name>A0A915E587_9BILA</name>
<evidence type="ECO:0000313" key="2">
    <source>
        <dbReference type="WBParaSite" id="jg2975"/>
    </source>
</evidence>
<proteinExistence type="predicted"/>
<dbReference type="AlphaFoldDB" id="A0A915E587"/>
<sequence>MFNAVTRKRAIPAAANEWCPVKKMCMYKHTHTIAKRLVGFQNLPIDVACHIFNMLDYKTKVRAEIVCTAGKMSCSLIVGAK</sequence>